<protein>
    <recommendedName>
        <fullName evidence="4">Polyprotein protein</fullName>
    </recommendedName>
</protein>
<dbReference type="EnsemblPlants" id="PGSC0003DMT400088272">
    <property type="protein sequence ID" value="PGSC0003DMT400088272"/>
    <property type="gene ID" value="PGSC0003DMG400037843"/>
</dbReference>
<reference evidence="3" key="1">
    <citation type="journal article" date="2011" name="Nature">
        <title>Genome sequence and analysis of the tuber crop potato.</title>
        <authorList>
            <consortium name="The Potato Genome Sequencing Consortium"/>
        </authorList>
    </citation>
    <scope>NUCLEOTIDE SEQUENCE [LARGE SCALE GENOMIC DNA]</scope>
    <source>
        <strain evidence="3">cv. DM1-3 516 R44</strain>
    </source>
</reference>
<name>M1DFL4_SOLTU</name>
<accession>M1DFL4</accession>
<dbReference type="Gramene" id="PGSC0003DMT400088272">
    <property type="protein sequence ID" value="PGSC0003DMT400088272"/>
    <property type="gene ID" value="PGSC0003DMG400037843"/>
</dbReference>
<feature type="compositionally biased region" description="Basic and acidic residues" evidence="1">
    <location>
        <begin position="174"/>
        <end position="191"/>
    </location>
</feature>
<feature type="region of interest" description="Disordered" evidence="1">
    <location>
        <begin position="164"/>
        <end position="200"/>
    </location>
</feature>
<dbReference type="GO" id="GO:0009523">
    <property type="term" value="C:photosystem II"/>
    <property type="evidence" value="ECO:0000318"/>
    <property type="project" value="GO_Central"/>
</dbReference>
<proteinExistence type="predicted"/>
<dbReference type="GO" id="GO:0009579">
    <property type="term" value="C:thylakoid"/>
    <property type="evidence" value="ECO:0000318"/>
    <property type="project" value="GO_Central"/>
</dbReference>
<evidence type="ECO:0000256" key="1">
    <source>
        <dbReference type="SAM" id="MobiDB-lite"/>
    </source>
</evidence>
<dbReference type="AlphaFoldDB" id="M1DFL4"/>
<keyword evidence="3" id="KW-1185">Reference proteome</keyword>
<dbReference type="InParanoid" id="M1DFL4"/>
<organism evidence="2 3">
    <name type="scientific">Solanum tuberosum</name>
    <name type="common">Potato</name>
    <dbReference type="NCBI Taxonomy" id="4113"/>
    <lineage>
        <taxon>Eukaryota</taxon>
        <taxon>Viridiplantae</taxon>
        <taxon>Streptophyta</taxon>
        <taxon>Embryophyta</taxon>
        <taxon>Tracheophyta</taxon>
        <taxon>Spermatophyta</taxon>
        <taxon>Magnoliopsida</taxon>
        <taxon>eudicotyledons</taxon>
        <taxon>Gunneridae</taxon>
        <taxon>Pentapetalae</taxon>
        <taxon>asterids</taxon>
        <taxon>lamiids</taxon>
        <taxon>Solanales</taxon>
        <taxon>Solanaceae</taxon>
        <taxon>Solanoideae</taxon>
        <taxon>Solaneae</taxon>
        <taxon>Solanum</taxon>
    </lineage>
</organism>
<dbReference type="PANTHER" id="PTHR33180:SF31">
    <property type="entry name" value="POLYPROTEIN PROTEIN"/>
    <property type="match status" value="1"/>
</dbReference>
<evidence type="ECO:0000313" key="2">
    <source>
        <dbReference type="EnsemblPlants" id="PGSC0003DMT400088272"/>
    </source>
</evidence>
<sequence length="200" mass="21977">MIKKTLLENMKSWLAPLLSDNIPRWIEDGVPIENRDLNMAARRARVPYDEKKDVEVIPTSSIDIRRIEAEYLKDEADKKMAAPVDTSPAVDIETLPAEVVLPTPATGSSGHTTDVHASRLEAAVPGMIKRALTAALTPLRDAIDALTAKIEVCERGICIEEQSKDTNMQNGTKQAKDMKKGKPGDLQEHLANRRVASLTS</sequence>
<dbReference type="PANTHER" id="PTHR33180">
    <property type="entry name" value="PHOTOSYSTEM II CP43 REACTION CENTER PROTEIN"/>
    <property type="match status" value="1"/>
</dbReference>
<dbReference type="PaxDb" id="4113-PGSC0003DMT400088272"/>
<dbReference type="Proteomes" id="UP000011115">
    <property type="component" value="Unassembled WGS sequence"/>
</dbReference>
<evidence type="ECO:0000313" key="3">
    <source>
        <dbReference type="Proteomes" id="UP000011115"/>
    </source>
</evidence>
<dbReference type="HOGENOM" id="CLU_1191643_0_0_1"/>
<evidence type="ECO:0008006" key="4">
    <source>
        <dbReference type="Google" id="ProtNLM"/>
    </source>
</evidence>
<reference evidence="2" key="2">
    <citation type="submission" date="2015-06" db="UniProtKB">
        <authorList>
            <consortium name="EnsemblPlants"/>
        </authorList>
    </citation>
    <scope>IDENTIFICATION</scope>
    <source>
        <strain evidence="2">DM1-3 516 R44</strain>
    </source>
</reference>